<dbReference type="CDD" id="cd14981">
    <property type="entry name" value="7tmA_Prostanoid_R"/>
    <property type="match status" value="1"/>
</dbReference>
<keyword evidence="11" id="KW-0325">Glycoprotein</keyword>
<evidence type="ECO:0000256" key="2">
    <source>
        <dbReference type="ARBA" id="ARBA00017628"/>
    </source>
</evidence>
<feature type="transmembrane region" description="Helical" evidence="15">
    <location>
        <begin position="170"/>
        <end position="191"/>
    </location>
</feature>
<name>A0A210R5M9_MIZYE</name>
<evidence type="ECO:0000256" key="4">
    <source>
        <dbReference type="ARBA" id="ARBA00022553"/>
    </source>
</evidence>
<dbReference type="PRINTS" id="PR01788">
    <property type="entry name" value="PROSTANOIDR"/>
</dbReference>
<dbReference type="Gene3D" id="1.20.1070.10">
    <property type="entry name" value="Rhodopsin 7-helix transmembrane proteins"/>
    <property type="match status" value="1"/>
</dbReference>
<dbReference type="GO" id="GO:0005886">
    <property type="term" value="C:plasma membrane"/>
    <property type="evidence" value="ECO:0007669"/>
    <property type="project" value="UniProtKB-SubCell"/>
</dbReference>
<sequence>MATSTTYDWITTEHSIVATDLPQYILNLTLNSANLTTTNATNVTLPTIGRKVSPTSTAIQFTFGVIGNLLAIFVLVRSAKSHKWRVFYRLVGALAVTDLFGIVATSPVAFIVYANNLRWVGGQPLCDYLSFMLIFAGLATVFIVAAMSLDRFVAVWFPYSYSVTMKKASLVNLAVVSLWIVSISIAFLPLIGLGQNVLQFPGTWCFFNFFGTDIKDKCFAYFYATIGIIMILLTAILNSLVILMLAKANRQNGVRRKASSVGSRSGKSRRNDVFIMIFLVVLMVVFATCWTPLMVRIIINQSGAYPVDHLSDLMAVRLASINQILDPWVYILFRKEFLNRLLRFGKRHTNAGSLFHRLASTRSRTGSERSMTDDVFEHPVTDCGEVLLESSEKTDKIKSNGVNGDIKESVA</sequence>
<reference evidence="17 18" key="1">
    <citation type="journal article" date="2017" name="Nat. Ecol. Evol.">
        <title>Scallop genome provides insights into evolution of bilaterian karyotype and development.</title>
        <authorList>
            <person name="Wang S."/>
            <person name="Zhang J."/>
            <person name="Jiao W."/>
            <person name="Li J."/>
            <person name="Xun X."/>
            <person name="Sun Y."/>
            <person name="Guo X."/>
            <person name="Huan P."/>
            <person name="Dong B."/>
            <person name="Zhang L."/>
            <person name="Hu X."/>
            <person name="Sun X."/>
            <person name="Wang J."/>
            <person name="Zhao C."/>
            <person name="Wang Y."/>
            <person name="Wang D."/>
            <person name="Huang X."/>
            <person name="Wang R."/>
            <person name="Lv J."/>
            <person name="Li Y."/>
            <person name="Zhang Z."/>
            <person name="Liu B."/>
            <person name="Lu W."/>
            <person name="Hui Y."/>
            <person name="Liang J."/>
            <person name="Zhou Z."/>
            <person name="Hou R."/>
            <person name="Li X."/>
            <person name="Liu Y."/>
            <person name="Li H."/>
            <person name="Ning X."/>
            <person name="Lin Y."/>
            <person name="Zhao L."/>
            <person name="Xing Q."/>
            <person name="Dou J."/>
            <person name="Li Y."/>
            <person name="Mao J."/>
            <person name="Guo H."/>
            <person name="Dou H."/>
            <person name="Li T."/>
            <person name="Mu C."/>
            <person name="Jiang W."/>
            <person name="Fu Q."/>
            <person name="Fu X."/>
            <person name="Miao Y."/>
            <person name="Liu J."/>
            <person name="Yu Q."/>
            <person name="Li R."/>
            <person name="Liao H."/>
            <person name="Li X."/>
            <person name="Kong Y."/>
            <person name="Jiang Z."/>
            <person name="Chourrout D."/>
            <person name="Li R."/>
            <person name="Bao Z."/>
        </authorList>
    </citation>
    <scope>NUCLEOTIDE SEQUENCE [LARGE SCALE GENOMIC DNA]</scope>
    <source>
        <strain evidence="17 18">PY_sf001</strain>
    </source>
</reference>
<evidence type="ECO:0000256" key="13">
    <source>
        <dbReference type="ARBA" id="ARBA00029815"/>
    </source>
</evidence>
<feature type="transmembrane region" description="Helical" evidence="15">
    <location>
        <begin position="58"/>
        <end position="76"/>
    </location>
</feature>
<dbReference type="PROSITE" id="PS00237">
    <property type="entry name" value="G_PROTEIN_RECEP_F1_1"/>
    <property type="match status" value="1"/>
</dbReference>
<evidence type="ECO:0000256" key="11">
    <source>
        <dbReference type="ARBA" id="ARBA00023180"/>
    </source>
</evidence>
<keyword evidence="18" id="KW-1185">Reference proteome</keyword>
<evidence type="ECO:0000256" key="14">
    <source>
        <dbReference type="RuleBase" id="RU000688"/>
    </source>
</evidence>
<accession>A0A210R5M9</accession>
<dbReference type="OrthoDB" id="5959154at2759"/>
<feature type="transmembrane region" description="Helical" evidence="15">
    <location>
        <begin position="220"/>
        <end position="246"/>
    </location>
</feature>
<feature type="domain" description="G-protein coupled receptors family 1 profile" evidence="16">
    <location>
        <begin position="67"/>
        <end position="330"/>
    </location>
</feature>
<dbReference type="InterPro" id="IPR017452">
    <property type="entry name" value="GPCR_Rhodpsn_7TM"/>
</dbReference>
<dbReference type="SUPFAM" id="SSF81321">
    <property type="entry name" value="Family A G protein-coupled receptor-like"/>
    <property type="match status" value="1"/>
</dbReference>
<dbReference type="GO" id="GO:0004960">
    <property type="term" value="F:thromboxane receptor activity"/>
    <property type="evidence" value="ECO:0007669"/>
    <property type="project" value="InterPro"/>
</dbReference>
<evidence type="ECO:0000256" key="10">
    <source>
        <dbReference type="ARBA" id="ARBA00023170"/>
    </source>
</evidence>
<evidence type="ECO:0000256" key="1">
    <source>
        <dbReference type="ARBA" id="ARBA00004651"/>
    </source>
</evidence>
<dbReference type="GO" id="GO:0007204">
    <property type="term" value="P:positive regulation of cytosolic calcium ion concentration"/>
    <property type="evidence" value="ECO:0007669"/>
    <property type="project" value="TreeGrafter"/>
</dbReference>
<keyword evidence="10 14" id="KW-0675">Receptor</keyword>
<feature type="transmembrane region" description="Helical" evidence="15">
    <location>
        <begin position="273"/>
        <end position="293"/>
    </location>
</feature>
<keyword evidence="7 14" id="KW-0297">G-protein coupled receptor</keyword>
<keyword evidence="3" id="KW-1003">Cell membrane</keyword>
<feature type="transmembrane region" description="Helical" evidence="15">
    <location>
        <begin position="88"/>
        <end position="113"/>
    </location>
</feature>
<gene>
    <name evidence="17" type="ORF">KP79_PYT08304</name>
</gene>
<keyword evidence="5 14" id="KW-0812">Transmembrane</keyword>
<keyword evidence="9" id="KW-1015">Disulfide bond</keyword>
<feature type="transmembrane region" description="Helical" evidence="15">
    <location>
        <begin position="128"/>
        <end position="149"/>
    </location>
</feature>
<dbReference type="GO" id="GO:0007189">
    <property type="term" value="P:adenylate cyclase-activating G protein-coupled receptor signaling pathway"/>
    <property type="evidence" value="ECO:0007669"/>
    <property type="project" value="TreeGrafter"/>
</dbReference>
<dbReference type="EMBL" id="NEDP02000216">
    <property type="protein sequence ID" value="OWF56349.1"/>
    <property type="molecule type" value="Genomic_DNA"/>
</dbReference>
<evidence type="ECO:0000256" key="8">
    <source>
        <dbReference type="ARBA" id="ARBA00023136"/>
    </source>
</evidence>
<dbReference type="Proteomes" id="UP000242188">
    <property type="component" value="Unassembled WGS sequence"/>
</dbReference>
<keyword evidence="8 15" id="KW-0472">Membrane</keyword>
<organism evidence="17 18">
    <name type="scientific">Mizuhopecten yessoensis</name>
    <name type="common">Japanese scallop</name>
    <name type="synonym">Patinopecten yessoensis</name>
    <dbReference type="NCBI Taxonomy" id="6573"/>
    <lineage>
        <taxon>Eukaryota</taxon>
        <taxon>Metazoa</taxon>
        <taxon>Spiralia</taxon>
        <taxon>Lophotrochozoa</taxon>
        <taxon>Mollusca</taxon>
        <taxon>Bivalvia</taxon>
        <taxon>Autobranchia</taxon>
        <taxon>Pteriomorphia</taxon>
        <taxon>Pectinida</taxon>
        <taxon>Pectinoidea</taxon>
        <taxon>Pectinidae</taxon>
        <taxon>Mizuhopecten</taxon>
    </lineage>
</organism>
<evidence type="ECO:0000256" key="6">
    <source>
        <dbReference type="ARBA" id="ARBA00022989"/>
    </source>
</evidence>
<evidence type="ECO:0000259" key="16">
    <source>
        <dbReference type="PROSITE" id="PS50262"/>
    </source>
</evidence>
<dbReference type="InterPro" id="IPR000276">
    <property type="entry name" value="GPCR_Rhodpsn"/>
</dbReference>
<keyword evidence="12 14" id="KW-0807">Transducer</keyword>
<evidence type="ECO:0000313" key="18">
    <source>
        <dbReference type="Proteomes" id="UP000242188"/>
    </source>
</evidence>
<protein>
    <recommendedName>
        <fullName evidence="2">Thromboxane A2 receptor</fullName>
    </recommendedName>
    <alternativeName>
        <fullName evidence="13">Prostanoid TP receptor</fullName>
    </alternativeName>
</protein>
<dbReference type="FunFam" id="1.20.1070.10:FF:000163">
    <property type="entry name" value="Thromboxane A2 receptor"/>
    <property type="match status" value="1"/>
</dbReference>
<comment type="caution">
    <text evidence="17">The sequence shown here is derived from an EMBL/GenBank/DDBJ whole genome shotgun (WGS) entry which is preliminary data.</text>
</comment>
<dbReference type="Pfam" id="PF00001">
    <property type="entry name" value="7tm_1"/>
    <property type="match status" value="1"/>
</dbReference>
<evidence type="ECO:0000256" key="15">
    <source>
        <dbReference type="SAM" id="Phobius"/>
    </source>
</evidence>
<dbReference type="PANTHER" id="PTHR11866:SF16">
    <property type="entry name" value="PROSTAGLANDIN E2 RECEPTOR EP4 SUBTYPE-LIKE PROTEIN"/>
    <property type="match status" value="1"/>
</dbReference>
<proteinExistence type="inferred from homology"/>
<evidence type="ECO:0000256" key="7">
    <source>
        <dbReference type="ARBA" id="ARBA00023040"/>
    </source>
</evidence>
<evidence type="ECO:0000256" key="3">
    <source>
        <dbReference type="ARBA" id="ARBA00022475"/>
    </source>
</evidence>
<comment type="similarity">
    <text evidence="14">Belongs to the G-protein coupled receptor 1 family.</text>
</comment>
<evidence type="ECO:0000256" key="12">
    <source>
        <dbReference type="ARBA" id="ARBA00023224"/>
    </source>
</evidence>
<comment type="subcellular location">
    <subcellularLocation>
        <location evidence="1">Cell membrane</location>
        <topology evidence="1">Multi-pass membrane protein</topology>
    </subcellularLocation>
</comment>
<dbReference type="AlphaFoldDB" id="A0A210R5M9"/>
<dbReference type="PROSITE" id="PS50262">
    <property type="entry name" value="G_PROTEIN_RECEP_F1_2"/>
    <property type="match status" value="1"/>
</dbReference>
<dbReference type="PANTHER" id="PTHR11866">
    <property type="entry name" value="G-PROTEIN COUPLED RECEPTOR FAMILY 1 MEMBER"/>
    <property type="match status" value="1"/>
</dbReference>
<keyword evidence="4" id="KW-0597">Phosphoprotein</keyword>
<dbReference type="STRING" id="6573.A0A210R5M9"/>
<keyword evidence="6 15" id="KW-1133">Transmembrane helix</keyword>
<evidence type="ECO:0000256" key="9">
    <source>
        <dbReference type="ARBA" id="ARBA00023157"/>
    </source>
</evidence>
<dbReference type="PRINTS" id="PR00237">
    <property type="entry name" value="GPCRRHODOPSN"/>
</dbReference>
<dbReference type="InterPro" id="IPR001105">
    <property type="entry name" value="Thbox_rcpt"/>
</dbReference>
<dbReference type="InterPro" id="IPR008365">
    <property type="entry name" value="Prostanoid_rcpt"/>
</dbReference>
<evidence type="ECO:0000313" key="17">
    <source>
        <dbReference type="EMBL" id="OWF56349.1"/>
    </source>
</evidence>
<dbReference type="PRINTS" id="PR00429">
    <property type="entry name" value="THROMBOXANER"/>
</dbReference>
<evidence type="ECO:0000256" key="5">
    <source>
        <dbReference type="ARBA" id="ARBA00022692"/>
    </source>
</evidence>